<dbReference type="eggNOG" id="COG0344">
    <property type="taxonomic scope" value="Bacteria"/>
</dbReference>
<keyword evidence="2 10" id="KW-0444">Lipid biosynthesis</keyword>
<gene>
    <name evidence="10" type="primary">plsY</name>
    <name evidence="11" type="ORF">C811_00311</name>
</gene>
<dbReference type="AlphaFoldDB" id="R9L1A9"/>
<dbReference type="GO" id="GO:0008654">
    <property type="term" value="P:phospholipid biosynthetic process"/>
    <property type="evidence" value="ECO:0007669"/>
    <property type="project" value="UniProtKB-UniRule"/>
</dbReference>
<keyword evidence="7 10" id="KW-0472">Membrane</keyword>
<keyword evidence="1 10" id="KW-1003">Cell membrane</keyword>
<evidence type="ECO:0000256" key="9">
    <source>
        <dbReference type="ARBA" id="ARBA00023264"/>
    </source>
</evidence>
<dbReference type="RefSeq" id="WP_016308552.1">
    <property type="nucleotide sequence ID" value="NZ_KE159646.1"/>
</dbReference>
<protein>
    <recommendedName>
        <fullName evidence="10">Glycerol-3-phosphate acyltransferase</fullName>
    </recommendedName>
    <alternativeName>
        <fullName evidence="10">Acyl-PO4 G3P acyltransferase</fullName>
    </alternativeName>
    <alternativeName>
        <fullName evidence="10">Acyl-phosphate--glycerol-3-phosphate acyltransferase</fullName>
    </alternativeName>
    <alternativeName>
        <fullName evidence="10">G3P acyltransferase</fullName>
        <shortName evidence="10">GPAT</shortName>
        <ecNumber evidence="10">2.3.1.275</ecNumber>
    </alternativeName>
    <alternativeName>
        <fullName evidence="10">Lysophosphatidic acid synthase</fullName>
        <shortName evidence="10">LPA synthase</shortName>
    </alternativeName>
</protein>
<dbReference type="EC" id="2.3.1.275" evidence="10"/>
<evidence type="ECO:0000256" key="6">
    <source>
        <dbReference type="ARBA" id="ARBA00023098"/>
    </source>
</evidence>
<keyword evidence="5 10" id="KW-1133">Transmembrane helix</keyword>
<comment type="similarity">
    <text evidence="10">Belongs to the PlsY family.</text>
</comment>
<evidence type="ECO:0000256" key="10">
    <source>
        <dbReference type="HAMAP-Rule" id="MF_01043"/>
    </source>
</evidence>
<feature type="transmembrane region" description="Helical" evidence="10">
    <location>
        <begin position="6"/>
        <end position="27"/>
    </location>
</feature>
<dbReference type="UniPathway" id="UPA00085"/>
<evidence type="ECO:0000256" key="3">
    <source>
        <dbReference type="ARBA" id="ARBA00022679"/>
    </source>
</evidence>
<organism evidence="11 12">
    <name type="scientific">Adlercreutzia caecimuris B7</name>
    <dbReference type="NCBI Taxonomy" id="1235794"/>
    <lineage>
        <taxon>Bacteria</taxon>
        <taxon>Bacillati</taxon>
        <taxon>Actinomycetota</taxon>
        <taxon>Coriobacteriia</taxon>
        <taxon>Eggerthellales</taxon>
        <taxon>Eggerthellaceae</taxon>
        <taxon>Adlercreutzia</taxon>
    </lineage>
</organism>
<dbReference type="HOGENOM" id="CLU_081254_4_0_11"/>
<sequence length="236" mass="24601">MDTVVTYLILSFIVSFLLGSIPWGVIVSKLAFKKDLRDEGSGNIGTTNAMRTLGKAGGAAVFALDFGKGLLSGWLAAYVFAPAVAGVPMDIAAADGELLLGISSNPTLNPVALCMALAFAGCALGHIFSPWLKFHGGKGIAVAAACLLFVYGPVGFLIEVAVFAAGVLATRYVSVGSIAAAVVCPLLGLYFYWGNWVAWVIILATALVVIWAHRANIGRLRAGTENRIGSKKKVAQ</sequence>
<feature type="transmembrane region" description="Helical" evidence="10">
    <location>
        <begin position="140"/>
        <end position="165"/>
    </location>
</feature>
<keyword evidence="4 10" id="KW-0812">Transmembrane</keyword>
<feature type="transmembrane region" description="Helical" evidence="10">
    <location>
        <begin position="196"/>
        <end position="212"/>
    </location>
</feature>
<reference evidence="11 12" key="1">
    <citation type="submission" date="2013-04" db="EMBL/GenBank/DDBJ databases">
        <title>The Genome Sequence of Enterorhabdus caecimuris B7.</title>
        <authorList>
            <consortium name="The Broad Institute Genomics Platform"/>
            <consortium name="The Broad Institute Genome Sequencing Center for Infectious Disease"/>
            <person name="Earl A."/>
            <person name="Xavier R."/>
            <person name="Elson C."/>
            <person name="Duck W."/>
            <person name="Walker B."/>
            <person name="Young S."/>
            <person name="Zeng Q."/>
            <person name="Gargeya S."/>
            <person name="Fitzgerald M."/>
            <person name="Haas B."/>
            <person name="Abouelleil A."/>
            <person name="Allen A.W."/>
            <person name="Alvarado L."/>
            <person name="Arachchi H.M."/>
            <person name="Berlin A.M."/>
            <person name="Chapman S.B."/>
            <person name="Gainer-Dewar J."/>
            <person name="Goldberg J."/>
            <person name="Griggs A."/>
            <person name="Gujja S."/>
            <person name="Hansen M."/>
            <person name="Howarth C."/>
            <person name="Imamovic A."/>
            <person name="Ireland A."/>
            <person name="Larimer J."/>
            <person name="McCowan C."/>
            <person name="Murphy C."/>
            <person name="Pearson M."/>
            <person name="Poon T.W."/>
            <person name="Priest M."/>
            <person name="Roberts A."/>
            <person name="Saif S."/>
            <person name="Shea T."/>
            <person name="Sisk P."/>
            <person name="Sykes S."/>
            <person name="Wortman J."/>
            <person name="Nusbaum C."/>
            <person name="Birren B."/>
        </authorList>
    </citation>
    <scope>NUCLEOTIDE SEQUENCE [LARGE SCALE GENOMIC DNA]</scope>
    <source>
        <strain evidence="11 12">B7</strain>
    </source>
</reference>
<comment type="catalytic activity">
    <reaction evidence="10">
        <text>an acyl phosphate + sn-glycerol 3-phosphate = a 1-acyl-sn-glycero-3-phosphate + phosphate</text>
        <dbReference type="Rhea" id="RHEA:34075"/>
        <dbReference type="ChEBI" id="CHEBI:43474"/>
        <dbReference type="ChEBI" id="CHEBI:57597"/>
        <dbReference type="ChEBI" id="CHEBI:57970"/>
        <dbReference type="ChEBI" id="CHEBI:59918"/>
        <dbReference type="EC" id="2.3.1.275"/>
    </reaction>
</comment>
<keyword evidence="12" id="KW-1185">Reference proteome</keyword>
<dbReference type="EMBL" id="ASSY01000005">
    <property type="protein sequence ID" value="EOS52288.1"/>
    <property type="molecule type" value="Genomic_DNA"/>
</dbReference>
<comment type="subunit">
    <text evidence="10">Probably interacts with PlsX.</text>
</comment>
<evidence type="ECO:0000256" key="1">
    <source>
        <dbReference type="ARBA" id="ARBA00022475"/>
    </source>
</evidence>
<keyword evidence="6 10" id="KW-0443">Lipid metabolism</keyword>
<evidence type="ECO:0000256" key="8">
    <source>
        <dbReference type="ARBA" id="ARBA00023209"/>
    </source>
</evidence>
<comment type="function">
    <text evidence="10">Catalyzes the transfer of an acyl group from acyl-phosphate (acyl-PO(4)) to glycerol-3-phosphate (G3P) to form lysophosphatidic acid (LPA). This enzyme utilizes acyl-phosphate as fatty acyl donor, but not acyl-CoA or acyl-ACP.</text>
</comment>
<evidence type="ECO:0000256" key="7">
    <source>
        <dbReference type="ARBA" id="ARBA00023136"/>
    </source>
</evidence>
<dbReference type="SMART" id="SM01207">
    <property type="entry name" value="G3P_acyltransf"/>
    <property type="match status" value="1"/>
</dbReference>
<evidence type="ECO:0000256" key="5">
    <source>
        <dbReference type="ARBA" id="ARBA00022989"/>
    </source>
</evidence>
<dbReference type="InterPro" id="IPR003811">
    <property type="entry name" value="G3P_acylTferase_PlsY"/>
</dbReference>
<comment type="caution">
    <text evidence="11">The sequence shown here is derived from an EMBL/GenBank/DDBJ whole genome shotgun (WGS) entry which is preliminary data.</text>
</comment>
<dbReference type="HAMAP" id="MF_01043">
    <property type="entry name" value="PlsY"/>
    <property type="match status" value="1"/>
</dbReference>
<keyword evidence="3 10" id="KW-0808">Transferase</keyword>
<dbReference type="Pfam" id="PF02660">
    <property type="entry name" value="G3P_acyltransf"/>
    <property type="match status" value="1"/>
</dbReference>
<dbReference type="GO" id="GO:0043772">
    <property type="term" value="F:acyl-phosphate glycerol-3-phosphate acyltransferase activity"/>
    <property type="evidence" value="ECO:0007669"/>
    <property type="project" value="UniProtKB-UniRule"/>
</dbReference>
<dbReference type="PATRIC" id="fig|1235794.3.peg.307"/>
<evidence type="ECO:0000256" key="4">
    <source>
        <dbReference type="ARBA" id="ARBA00022692"/>
    </source>
</evidence>
<dbReference type="PANTHER" id="PTHR30309:SF0">
    <property type="entry name" value="GLYCEROL-3-PHOSPHATE ACYLTRANSFERASE-RELATED"/>
    <property type="match status" value="1"/>
</dbReference>
<evidence type="ECO:0000313" key="12">
    <source>
        <dbReference type="Proteomes" id="UP000014204"/>
    </source>
</evidence>
<dbReference type="Proteomes" id="UP000014204">
    <property type="component" value="Unassembled WGS sequence"/>
</dbReference>
<feature type="transmembrane region" description="Helical" evidence="10">
    <location>
        <begin position="108"/>
        <end position="128"/>
    </location>
</feature>
<dbReference type="GeneID" id="82189945"/>
<dbReference type="STRING" id="1235794.C811_00311"/>
<evidence type="ECO:0000313" key="11">
    <source>
        <dbReference type="EMBL" id="EOS52288.1"/>
    </source>
</evidence>
<dbReference type="GO" id="GO:0005886">
    <property type="term" value="C:plasma membrane"/>
    <property type="evidence" value="ECO:0007669"/>
    <property type="project" value="UniProtKB-SubCell"/>
</dbReference>
<comment type="subcellular location">
    <subcellularLocation>
        <location evidence="10">Cell membrane</location>
        <topology evidence="10">Multi-pass membrane protein</topology>
    </subcellularLocation>
</comment>
<comment type="pathway">
    <text evidence="10">Lipid metabolism; phospholipid metabolism.</text>
</comment>
<dbReference type="PANTHER" id="PTHR30309">
    <property type="entry name" value="INNER MEMBRANE PROTEIN YGIH"/>
    <property type="match status" value="1"/>
</dbReference>
<keyword evidence="9 10" id="KW-1208">Phospholipid metabolism</keyword>
<dbReference type="OrthoDB" id="9777124at2"/>
<accession>R9L1A9</accession>
<keyword evidence="11" id="KW-0012">Acyltransferase</keyword>
<name>R9L1A9_9ACTN</name>
<keyword evidence="8 10" id="KW-0594">Phospholipid biosynthesis</keyword>
<evidence type="ECO:0000256" key="2">
    <source>
        <dbReference type="ARBA" id="ARBA00022516"/>
    </source>
</evidence>
<proteinExistence type="inferred from homology"/>